<dbReference type="Proteomes" id="UP000250043">
    <property type="component" value="Unassembled WGS sequence"/>
</dbReference>
<dbReference type="Gene3D" id="1.10.510.10">
    <property type="entry name" value="Transferase(Phosphotransferase) domain 1"/>
    <property type="match status" value="1"/>
</dbReference>
<accession>A0A8E2B3G2</accession>
<evidence type="ECO:0000313" key="2">
    <source>
        <dbReference type="EMBL" id="OCH90630.1"/>
    </source>
</evidence>
<dbReference type="SMART" id="SM00220">
    <property type="entry name" value="S_TKc"/>
    <property type="match status" value="1"/>
</dbReference>
<dbReference type="GO" id="GO:0005634">
    <property type="term" value="C:nucleus"/>
    <property type="evidence" value="ECO:0007669"/>
    <property type="project" value="TreeGrafter"/>
</dbReference>
<dbReference type="OrthoDB" id="5987198at2759"/>
<protein>
    <recommendedName>
        <fullName evidence="1">Protein kinase domain-containing protein</fullName>
    </recommendedName>
</protein>
<name>A0A8E2B3G2_9APHY</name>
<reference evidence="2 3" key="1">
    <citation type="submission" date="2016-07" db="EMBL/GenBank/DDBJ databases">
        <title>Draft genome of the white-rot fungus Obba rivulosa 3A-2.</title>
        <authorList>
            <consortium name="DOE Joint Genome Institute"/>
            <person name="Miettinen O."/>
            <person name="Riley R."/>
            <person name="Acob R."/>
            <person name="Barry K."/>
            <person name="Cullen D."/>
            <person name="De Vries R."/>
            <person name="Hainaut M."/>
            <person name="Hatakka A."/>
            <person name="Henrissat B."/>
            <person name="Hilden K."/>
            <person name="Kuo R."/>
            <person name="Labutti K."/>
            <person name="Lipzen A."/>
            <person name="Makela M.R."/>
            <person name="Sandor L."/>
            <person name="Spatafora J.W."/>
            <person name="Grigoriev I.V."/>
            <person name="Hibbett D.S."/>
        </authorList>
    </citation>
    <scope>NUCLEOTIDE SEQUENCE [LARGE SCALE GENOMIC DNA]</scope>
    <source>
        <strain evidence="2 3">3A-2</strain>
    </source>
</reference>
<dbReference type="GO" id="GO:0044773">
    <property type="term" value="P:mitotic DNA damage checkpoint signaling"/>
    <property type="evidence" value="ECO:0007669"/>
    <property type="project" value="TreeGrafter"/>
</dbReference>
<organism evidence="2 3">
    <name type="scientific">Obba rivulosa</name>
    <dbReference type="NCBI Taxonomy" id="1052685"/>
    <lineage>
        <taxon>Eukaryota</taxon>
        <taxon>Fungi</taxon>
        <taxon>Dikarya</taxon>
        <taxon>Basidiomycota</taxon>
        <taxon>Agaricomycotina</taxon>
        <taxon>Agaricomycetes</taxon>
        <taxon>Polyporales</taxon>
        <taxon>Gelatoporiaceae</taxon>
        <taxon>Obba</taxon>
    </lineage>
</organism>
<dbReference type="InterPro" id="IPR011009">
    <property type="entry name" value="Kinase-like_dom_sf"/>
</dbReference>
<dbReference type="GO" id="GO:0004674">
    <property type="term" value="F:protein serine/threonine kinase activity"/>
    <property type="evidence" value="ECO:0007669"/>
    <property type="project" value="TreeGrafter"/>
</dbReference>
<gene>
    <name evidence="2" type="ORF">OBBRIDRAFT_825818</name>
</gene>
<dbReference type="PANTHER" id="PTHR44167:SF24">
    <property type="entry name" value="SERINE_THREONINE-PROTEIN KINASE CHK2"/>
    <property type="match status" value="1"/>
</dbReference>
<dbReference type="InterPro" id="IPR000719">
    <property type="entry name" value="Prot_kinase_dom"/>
</dbReference>
<dbReference type="EMBL" id="KV722400">
    <property type="protein sequence ID" value="OCH90630.1"/>
    <property type="molecule type" value="Genomic_DNA"/>
</dbReference>
<dbReference type="PROSITE" id="PS50011">
    <property type="entry name" value="PROTEIN_KINASE_DOM"/>
    <property type="match status" value="1"/>
</dbReference>
<dbReference type="GO" id="GO:0005524">
    <property type="term" value="F:ATP binding"/>
    <property type="evidence" value="ECO:0007669"/>
    <property type="project" value="InterPro"/>
</dbReference>
<keyword evidence="3" id="KW-1185">Reference proteome</keyword>
<dbReference type="AlphaFoldDB" id="A0A8E2B3G2"/>
<sequence length="372" mass="42934">MSPSDSDDHGYDPEDFDQIFGTLLENEERWRDRSELLRSKGYMLRSRLRPGWIPSWRLSGEDPGRCEDGFVSPGREHLIDARRVSDESLVYIKRVKTGDLESKLATYLSSEALRSDPRNHCIPILELFEDPDDPTISYMVMPFLRPIHEPPFELVNEVVDFIEQILEGLVFLHDHGVAHRDCAPKNLMMAADAMYPLGFHPILSRRLPDGKTTAPYLPRSAVGVKYYYIDFGISAYIPPDKRPKLVTGFLGRDREVPELSATIPYDPFKVDIFIIGNVLRKVFHDAFSNLGFLLPLIDHMTQTDPTNRPTAEEALREWETIKSHLGFVQRRWRLKPRVEPRARTFVLDIEYWFTLLLHCARRVLGDVIDTQG</sequence>
<feature type="domain" description="Protein kinase" evidence="1">
    <location>
        <begin position="57"/>
        <end position="353"/>
    </location>
</feature>
<dbReference type="SUPFAM" id="SSF56112">
    <property type="entry name" value="Protein kinase-like (PK-like)"/>
    <property type="match status" value="1"/>
</dbReference>
<evidence type="ECO:0000259" key="1">
    <source>
        <dbReference type="PROSITE" id="PS50011"/>
    </source>
</evidence>
<evidence type="ECO:0000313" key="3">
    <source>
        <dbReference type="Proteomes" id="UP000250043"/>
    </source>
</evidence>
<dbReference type="PANTHER" id="PTHR44167">
    <property type="entry name" value="OVARIAN-SPECIFIC SERINE/THREONINE-PROTEIN KINASE LOK-RELATED"/>
    <property type="match status" value="1"/>
</dbReference>
<proteinExistence type="predicted"/>